<dbReference type="Proteomes" id="UP001497457">
    <property type="component" value="Chromosome 9rd"/>
</dbReference>
<dbReference type="InterPro" id="IPR010580">
    <property type="entry name" value="ER_stress-assoc"/>
</dbReference>
<evidence type="ECO:0000256" key="5">
    <source>
        <dbReference type="ARBA" id="ARBA00022989"/>
    </source>
</evidence>
<keyword evidence="3 7" id="KW-0812">Transmembrane</keyword>
<keyword evidence="9" id="KW-1185">Reference proteome</keyword>
<evidence type="ECO:0000256" key="3">
    <source>
        <dbReference type="ARBA" id="ARBA00022692"/>
    </source>
</evidence>
<evidence type="ECO:0008006" key="10">
    <source>
        <dbReference type="Google" id="ProtNLM"/>
    </source>
</evidence>
<comment type="similarity">
    <text evidence="2">Belongs to the RAMP4 family.</text>
</comment>
<evidence type="ECO:0000313" key="9">
    <source>
        <dbReference type="Proteomes" id="UP001497457"/>
    </source>
</evidence>
<dbReference type="AlphaFoldDB" id="A0ABC9GF46"/>
<protein>
    <recommendedName>
        <fullName evidence="10">Ribosome associated membrane protein RAMP4</fullName>
    </recommendedName>
</protein>
<evidence type="ECO:0000256" key="1">
    <source>
        <dbReference type="ARBA" id="ARBA00004389"/>
    </source>
</evidence>
<dbReference type="GO" id="GO:0005789">
    <property type="term" value="C:endoplasmic reticulum membrane"/>
    <property type="evidence" value="ECO:0007669"/>
    <property type="project" value="UniProtKB-SubCell"/>
</dbReference>
<evidence type="ECO:0000256" key="4">
    <source>
        <dbReference type="ARBA" id="ARBA00022824"/>
    </source>
</evidence>
<reference evidence="8" key="1">
    <citation type="submission" date="2024-10" db="EMBL/GenBank/DDBJ databases">
        <authorList>
            <person name="Ryan C."/>
        </authorList>
    </citation>
    <scope>NUCLEOTIDE SEQUENCE [LARGE SCALE GENOMIC DNA]</scope>
</reference>
<accession>A0ABC9GF46</accession>
<evidence type="ECO:0000256" key="6">
    <source>
        <dbReference type="ARBA" id="ARBA00023136"/>
    </source>
</evidence>
<dbReference type="Pfam" id="PF06624">
    <property type="entry name" value="RAMP4"/>
    <property type="match status" value="1"/>
</dbReference>
<feature type="transmembrane region" description="Helical" evidence="7">
    <location>
        <begin position="38"/>
        <end position="57"/>
    </location>
</feature>
<sequence length="71" mass="7888">MTTSRRLADRKSAKFQKNITRRGSVPETTVKKGNDYPVGPIVLGFFIFVVIGSCNLVSDNQDGNQRWDGLS</sequence>
<evidence type="ECO:0000256" key="2">
    <source>
        <dbReference type="ARBA" id="ARBA00005500"/>
    </source>
</evidence>
<keyword evidence="5 7" id="KW-1133">Transmembrane helix</keyword>
<keyword evidence="6 7" id="KW-0472">Membrane</keyword>
<gene>
    <name evidence="8" type="ORF">URODEC1_LOCUS115347</name>
</gene>
<dbReference type="PANTHER" id="PTHR15601:SF0">
    <property type="entry name" value="GEO09675P1"/>
    <property type="match status" value="1"/>
</dbReference>
<organism evidence="8 9">
    <name type="scientific">Urochloa decumbens</name>
    <dbReference type="NCBI Taxonomy" id="240449"/>
    <lineage>
        <taxon>Eukaryota</taxon>
        <taxon>Viridiplantae</taxon>
        <taxon>Streptophyta</taxon>
        <taxon>Embryophyta</taxon>
        <taxon>Tracheophyta</taxon>
        <taxon>Spermatophyta</taxon>
        <taxon>Magnoliopsida</taxon>
        <taxon>Liliopsida</taxon>
        <taxon>Poales</taxon>
        <taxon>Poaceae</taxon>
        <taxon>PACMAD clade</taxon>
        <taxon>Panicoideae</taxon>
        <taxon>Panicodae</taxon>
        <taxon>Paniceae</taxon>
        <taxon>Melinidinae</taxon>
        <taxon>Urochloa</taxon>
    </lineage>
</organism>
<name>A0ABC9GF46_9POAL</name>
<evidence type="ECO:0000313" key="8">
    <source>
        <dbReference type="EMBL" id="CAL5093358.1"/>
    </source>
</evidence>
<proteinExistence type="inferred from homology"/>
<dbReference type="EMBL" id="OZ075119">
    <property type="protein sequence ID" value="CAL5093358.1"/>
    <property type="molecule type" value="Genomic_DNA"/>
</dbReference>
<keyword evidence="4" id="KW-0256">Endoplasmic reticulum</keyword>
<evidence type="ECO:0000256" key="7">
    <source>
        <dbReference type="SAM" id="Phobius"/>
    </source>
</evidence>
<dbReference type="PANTHER" id="PTHR15601">
    <property type="entry name" value="STRESS ASSOCIATED ENDOPLASMIC RETICULUM PROTEIN SERP1/RAMP4"/>
    <property type="match status" value="1"/>
</dbReference>
<comment type="subcellular location">
    <subcellularLocation>
        <location evidence="1">Endoplasmic reticulum membrane</location>
        <topology evidence="1">Single-pass membrane protein</topology>
    </subcellularLocation>
</comment>